<dbReference type="HOGENOM" id="CLU_011409_6_0_1"/>
<gene>
    <name evidence="7" type="ORF">OIDMADRAFT_33665</name>
</gene>
<dbReference type="InParanoid" id="A0A0C3GHF6"/>
<dbReference type="AlphaFoldDB" id="A0A0C3GHF6"/>
<dbReference type="Pfam" id="PF11951">
    <property type="entry name" value="Fungal_trans_2"/>
    <property type="match status" value="1"/>
</dbReference>
<reference evidence="8" key="2">
    <citation type="submission" date="2015-01" db="EMBL/GenBank/DDBJ databases">
        <title>Evolutionary Origins and Diversification of the Mycorrhizal Mutualists.</title>
        <authorList>
            <consortium name="DOE Joint Genome Institute"/>
            <consortium name="Mycorrhizal Genomics Consortium"/>
            <person name="Kohler A."/>
            <person name="Kuo A."/>
            <person name="Nagy L.G."/>
            <person name="Floudas D."/>
            <person name="Copeland A."/>
            <person name="Barry K.W."/>
            <person name="Cichocki N."/>
            <person name="Veneault-Fourrey C."/>
            <person name="LaButti K."/>
            <person name="Lindquist E.A."/>
            <person name="Lipzen A."/>
            <person name="Lundell T."/>
            <person name="Morin E."/>
            <person name="Murat C."/>
            <person name="Riley R."/>
            <person name="Ohm R."/>
            <person name="Sun H."/>
            <person name="Tunlid A."/>
            <person name="Henrissat B."/>
            <person name="Grigoriev I.V."/>
            <person name="Hibbett D.S."/>
            <person name="Martin F."/>
        </authorList>
    </citation>
    <scope>NUCLEOTIDE SEQUENCE [LARGE SCALE GENOMIC DNA]</scope>
    <source>
        <strain evidence="8">Zn</strain>
    </source>
</reference>
<dbReference type="GO" id="GO:0003677">
    <property type="term" value="F:DNA binding"/>
    <property type="evidence" value="ECO:0007669"/>
    <property type="project" value="UniProtKB-KW"/>
</dbReference>
<keyword evidence="2" id="KW-0862">Zinc</keyword>
<dbReference type="STRING" id="913774.A0A0C3GHF6"/>
<dbReference type="InterPro" id="IPR021858">
    <property type="entry name" value="Fun_TF"/>
</dbReference>
<proteinExistence type="predicted"/>
<dbReference type="Proteomes" id="UP000054321">
    <property type="component" value="Unassembled WGS sequence"/>
</dbReference>
<sequence>MTECSRRIRRIKCDEEQPNCGQCTRGRRICDGYVNSSPAGHELKYFSTLLTTSGVHTLLGTDQERRCFDYFCRRTVAQLSGSFDSAFWDQLLLQATHHEPAVWHAVVALGSLHQNFEQRHISMKREDDVFAVKQYVKAIGFVLMPVRDRGKQAADVALMTCILFICFEILRGYHSAALSHIDGGVKIVSELLSCQSNTSLSIPAIPYIPLTLLKQMFSRLDAQASQISNGRPRHLLCANLSTTSSTYDAKIPISFQSFEAASDGLDCIRTCATQAIQSLPPPSSIADPPLPTHAETKLSLDLIRNSSAIRLTQWSSAFDGLLDDRKNFVSEADRRKIQFLKLHHILTGVNYNIGFVRARSDEMMWDSYIQEFRAMLGYAKELLNLTKIRRQPVFMLDTEVILPLFFVAVKCRDGEVRRQAISLLRSQWRQEGVWNSFLAAKVAERVVQIEEGGINGIEVIAADVLRRKRVLGVEVKLDLEQRRANLSYVKLKENGGIEYINEWVRWTSFGFDASITGENV</sequence>
<keyword evidence="4" id="KW-0238">DNA-binding</keyword>
<dbReference type="PANTHER" id="PTHR36206">
    <property type="entry name" value="ASPERCRYPTIN BIOSYNTHESIS CLUSTER-SPECIFIC TRANSCRIPTION REGULATOR ATNN-RELATED"/>
    <property type="match status" value="1"/>
</dbReference>
<reference evidence="7 8" key="1">
    <citation type="submission" date="2014-04" db="EMBL/GenBank/DDBJ databases">
        <authorList>
            <consortium name="DOE Joint Genome Institute"/>
            <person name="Kuo A."/>
            <person name="Martino E."/>
            <person name="Perotto S."/>
            <person name="Kohler A."/>
            <person name="Nagy L.G."/>
            <person name="Floudas D."/>
            <person name="Copeland A."/>
            <person name="Barry K.W."/>
            <person name="Cichocki N."/>
            <person name="Veneault-Fourrey C."/>
            <person name="LaButti K."/>
            <person name="Lindquist E.A."/>
            <person name="Lipzen A."/>
            <person name="Lundell T."/>
            <person name="Morin E."/>
            <person name="Murat C."/>
            <person name="Sun H."/>
            <person name="Tunlid A."/>
            <person name="Henrissat B."/>
            <person name="Grigoriev I.V."/>
            <person name="Hibbett D.S."/>
            <person name="Martin F."/>
            <person name="Nordberg H.P."/>
            <person name="Cantor M.N."/>
            <person name="Hua S.X."/>
        </authorList>
    </citation>
    <scope>NUCLEOTIDE SEQUENCE [LARGE SCALE GENOMIC DNA]</scope>
    <source>
        <strain evidence="7 8">Zn</strain>
    </source>
</reference>
<evidence type="ECO:0000256" key="3">
    <source>
        <dbReference type="ARBA" id="ARBA00023015"/>
    </source>
</evidence>
<dbReference type="InterPro" id="IPR001138">
    <property type="entry name" value="Zn2Cys6_DnaBD"/>
</dbReference>
<dbReference type="EMBL" id="KN832886">
    <property type="protein sequence ID" value="KIM95570.1"/>
    <property type="molecule type" value="Genomic_DNA"/>
</dbReference>
<keyword evidence="8" id="KW-1185">Reference proteome</keyword>
<keyword evidence="5" id="KW-0804">Transcription</keyword>
<name>A0A0C3GHF6_OIDMZ</name>
<evidence type="ECO:0008006" key="9">
    <source>
        <dbReference type="Google" id="ProtNLM"/>
    </source>
</evidence>
<evidence type="ECO:0000256" key="6">
    <source>
        <dbReference type="ARBA" id="ARBA00023242"/>
    </source>
</evidence>
<evidence type="ECO:0000256" key="1">
    <source>
        <dbReference type="ARBA" id="ARBA00022723"/>
    </source>
</evidence>
<dbReference type="GO" id="GO:0000981">
    <property type="term" value="F:DNA-binding transcription factor activity, RNA polymerase II-specific"/>
    <property type="evidence" value="ECO:0007669"/>
    <property type="project" value="InterPro"/>
</dbReference>
<evidence type="ECO:0000313" key="8">
    <source>
        <dbReference type="Proteomes" id="UP000054321"/>
    </source>
</evidence>
<accession>A0A0C3GHF6</accession>
<dbReference type="GO" id="GO:0008270">
    <property type="term" value="F:zinc ion binding"/>
    <property type="evidence" value="ECO:0007669"/>
    <property type="project" value="InterPro"/>
</dbReference>
<evidence type="ECO:0000256" key="4">
    <source>
        <dbReference type="ARBA" id="ARBA00023125"/>
    </source>
</evidence>
<keyword evidence="3" id="KW-0805">Transcription regulation</keyword>
<evidence type="ECO:0000256" key="2">
    <source>
        <dbReference type="ARBA" id="ARBA00022833"/>
    </source>
</evidence>
<keyword evidence="6" id="KW-0539">Nucleus</keyword>
<evidence type="ECO:0000256" key="5">
    <source>
        <dbReference type="ARBA" id="ARBA00023163"/>
    </source>
</evidence>
<dbReference type="InterPro" id="IPR036864">
    <property type="entry name" value="Zn2-C6_fun-type_DNA-bd_sf"/>
</dbReference>
<dbReference type="Gene3D" id="4.10.240.10">
    <property type="entry name" value="Zn(2)-C6 fungal-type DNA-binding domain"/>
    <property type="match status" value="1"/>
</dbReference>
<protein>
    <recommendedName>
        <fullName evidence="9">Zn(2)-C6 fungal-type domain-containing protein</fullName>
    </recommendedName>
</protein>
<dbReference type="InterPro" id="IPR052360">
    <property type="entry name" value="Transcr_Regulatory_Proteins"/>
</dbReference>
<keyword evidence="1" id="KW-0479">Metal-binding</keyword>
<dbReference type="CDD" id="cd00067">
    <property type="entry name" value="GAL4"/>
    <property type="match status" value="1"/>
</dbReference>
<evidence type="ECO:0000313" key="7">
    <source>
        <dbReference type="EMBL" id="KIM95570.1"/>
    </source>
</evidence>
<dbReference type="OrthoDB" id="2593732at2759"/>
<organism evidence="7 8">
    <name type="scientific">Oidiodendron maius (strain Zn)</name>
    <dbReference type="NCBI Taxonomy" id="913774"/>
    <lineage>
        <taxon>Eukaryota</taxon>
        <taxon>Fungi</taxon>
        <taxon>Dikarya</taxon>
        <taxon>Ascomycota</taxon>
        <taxon>Pezizomycotina</taxon>
        <taxon>Leotiomycetes</taxon>
        <taxon>Leotiomycetes incertae sedis</taxon>
        <taxon>Myxotrichaceae</taxon>
        <taxon>Oidiodendron</taxon>
    </lineage>
</organism>
<dbReference type="PANTHER" id="PTHR36206:SF12">
    <property type="entry name" value="ASPERCRYPTIN BIOSYNTHESIS CLUSTER-SPECIFIC TRANSCRIPTION REGULATOR ATNN-RELATED"/>
    <property type="match status" value="1"/>
</dbReference>